<dbReference type="Gene3D" id="3.40.390.10">
    <property type="entry name" value="Collagenase (Catalytic Domain)"/>
    <property type="match status" value="1"/>
</dbReference>
<evidence type="ECO:0000313" key="13">
    <source>
        <dbReference type="Proteomes" id="UP000076738"/>
    </source>
</evidence>
<dbReference type="AlphaFoldDB" id="A0A167L5D6"/>
<proteinExistence type="inferred from homology"/>
<evidence type="ECO:0000259" key="11">
    <source>
        <dbReference type="Pfam" id="PF05649"/>
    </source>
</evidence>
<feature type="transmembrane region" description="Helical" evidence="9">
    <location>
        <begin position="46"/>
        <end position="68"/>
    </location>
</feature>
<keyword evidence="9" id="KW-0472">Membrane</keyword>
<dbReference type="EMBL" id="KV417289">
    <property type="protein sequence ID" value="KZO95345.1"/>
    <property type="molecule type" value="Genomic_DNA"/>
</dbReference>
<dbReference type="PANTHER" id="PTHR11733:SF167">
    <property type="entry name" value="FI17812P1-RELATED"/>
    <property type="match status" value="1"/>
</dbReference>
<comment type="cofactor">
    <cofactor evidence="1">
        <name>Zn(2+)</name>
        <dbReference type="ChEBI" id="CHEBI:29105"/>
    </cofactor>
</comment>
<keyword evidence="6" id="KW-0862">Zinc</keyword>
<comment type="similarity">
    <text evidence="2">Belongs to the peptidase M13 family.</text>
</comment>
<dbReference type="GO" id="GO:0046872">
    <property type="term" value="F:metal ion binding"/>
    <property type="evidence" value="ECO:0007669"/>
    <property type="project" value="UniProtKB-KW"/>
</dbReference>
<gene>
    <name evidence="12" type="ORF">CALVIDRAFT_538131</name>
</gene>
<evidence type="ECO:0000256" key="2">
    <source>
        <dbReference type="ARBA" id="ARBA00007357"/>
    </source>
</evidence>
<dbReference type="InterPro" id="IPR018497">
    <property type="entry name" value="Peptidase_M13_C"/>
</dbReference>
<organism evidence="12 13">
    <name type="scientific">Calocera viscosa (strain TUFC12733)</name>
    <dbReference type="NCBI Taxonomy" id="1330018"/>
    <lineage>
        <taxon>Eukaryota</taxon>
        <taxon>Fungi</taxon>
        <taxon>Dikarya</taxon>
        <taxon>Basidiomycota</taxon>
        <taxon>Agaricomycotina</taxon>
        <taxon>Dacrymycetes</taxon>
        <taxon>Dacrymycetales</taxon>
        <taxon>Dacrymycetaceae</taxon>
        <taxon>Calocera</taxon>
    </lineage>
</organism>
<reference evidence="12 13" key="1">
    <citation type="journal article" date="2016" name="Mol. Biol. Evol.">
        <title>Comparative Genomics of Early-Diverging Mushroom-Forming Fungi Provides Insights into the Origins of Lignocellulose Decay Capabilities.</title>
        <authorList>
            <person name="Nagy L.G."/>
            <person name="Riley R."/>
            <person name="Tritt A."/>
            <person name="Adam C."/>
            <person name="Daum C."/>
            <person name="Floudas D."/>
            <person name="Sun H."/>
            <person name="Yadav J.S."/>
            <person name="Pangilinan J."/>
            <person name="Larsson K.H."/>
            <person name="Matsuura K."/>
            <person name="Barry K."/>
            <person name="Labutti K."/>
            <person name="Kuo R."/>
            <person name="Ohm R.A."/>
            <person name="Bhattacharya S.S."/>
            <person name="Shirouzu T."/>
            <person name="Yoshinaga Y."/>
            <person name="Martin F.M."/>
            <person name="Grigoriev I.V."/>
            <person name="Hibbett D.S."/>
        </authorList>
    </citation>
    <scope>NUCLEOTIDE SEQUENCE [LARGE SCALE GENOMIC DNA]</scope>
    <source>
        <strain evidence="12 13">TUFC12733</strain>
    </source>
</reference>
<keyword evidence="4" id="KW-0479">Metal-binding</keyword>
<keyword evidence="5" id="KW-0378">Hydrolase</keyword>
<dbReference type="GO" id="GO:0016485">
    <property type="term" value="P:protein processing"/>
    <property type="evidence" value="ECO:0007669"/>
    <property type="project" value="TreeGrafter"/>
</dbReference>
<dbReference type="CDD" id="cd08662">
    <property type="entry name" value="M13"/>
    <property type="match status" value="1"/>
</dbReference>
<dbReference type="PROSITE" id="PS51885">
    <property type="entry name" value="NEPRILYSIN"/>
    <property type="match status" value="1"/>
</dbReference>
<keyword evidence="9" id="KW-0812">Transmembrane</keyword>
<dbReference type="Gene3D" id="1.10.1380.10">
    <property type="entry name" value="Neutral endopeptidase , domain2"/>
    <property type="match status" value="1"/>
</dbReference>
<sequence>MAEDDAPRPSVDDESAPLLNGDAPVEPSFLQRLTASTEELTPLSKVLALIALILLILSSVFIGLFAGAQTRLNSVLDTPIPTVTETQTEVRTDTYTVTKTAIEEHTQTWTATKTWGTTVTATRIATVTASPPEKTPDKGDAICISADCIRLSAAILSNIDQTADPCEDFFQFASGGWVKEHPLPADKGLITSFDLLSIENKRIIEQILTNPPLIAPSPADAITLSKLQTLYGSCMDEGTLQERGENPLVSMVEELKILFEGGIGENHLSAKDDQRIMKELPPKGLTAALAWLHSKGVEVLFSFMIDGDAGVDPDAMTVWVSQPDLGLPSKEYYEEEDILELYTSVLARIFLELSPQPATPPPAPTPTQSPWPWPWPRPTPCDCPGDEPELPPAQNRTIQAQKLAERVVAFEQAIARAGADLDFLQGDPLGTYNPVPFSNLTDSLPSISFGTFFSAFALRSFPERIILTYPPYLKDLKEILDYTPPQVLLGHFTARLVLSYTNYLSTTTELWQAKRKLTEVLSGIKPGSMTERSEWCLGVVESALGFAAGRPFVQRTFAGSAREKGTKVITDVISAFKHRLPDLSWMDKKSAKAAAEKADAIRVKVGYPLSPNTTDDVSIARYYSLVPIKNETFFENVLSAQVADTIRMWAKVGKRRDKEEWEMIPSEVNAYFNPPANEIVFPAGILRPPFFSADWPSYLSYGAFGSVSAHELTHAFDSAGRMYNQQGKLEEWWTNTTSAAYDERVKCISEQYSKYWVDDGKGGKAYVNGNLTSGENIGDAGIALSYRAWEAQYNSSWPLGGEYLLPGLNYTREQLFFISFARTWSSNAKPATALQRVRTDPHSPPRFRTNGPLSNLPEFAKAFNCSVGKPLNPPPERQCHLW</sequence>
<feature type="region of interest" description="Disordered" evidence="8">
    <location>
        <begin position="1"/>
        <end position="23"/>
    </location>
</feature>
<evidence type="ECO:0000313" key="12">
    <source>
        <dbReference type="EMBL" id="KZO95345.1"/>
    </source>
</evidence>
<dbReference type="OrthoDB" id="6475849at2759"/>
<feature type="domain" description="Peptidase M13 C-terminal" evidence="10">
    <location>
        <begin position="669"/>
        <end position="879"/>
    </location>
</feature>
<dbReference type="PANTHER" id="PTHR11733">
    <property type="entry name" value="ZINC METALLOPROTEASE FAMILY M13 NEPRILYSIN-RELATED"/>
    <property type="match status" value="1"/>
</dbReference>
<dbReference type="Pfam" id="PF01431">
    <property type="entry name" value="Peptidase_M13"/>
    <property type="match status" value="1"/>
</dbReference>
<evidence type="ECO:0000256" key="1">
    <source>
        <dbReference type="ARBA" id="ARBA00001947"/>
    </source>
</evidence>
<keyword evidence="13" id="KW-1185">Reference proteome</keyword>
<evidence type="ECO:0000256" key="4">
    <source>
        <dbReference type="ARBA" id="ARBA00022723"/>
    </source>
</evidence>
<feature type="region of interest" description="Disordered" evidence="8">
    <location>
        <begin position="832"/>
        <end position="851"/>
    </location>
</feature>
<dbReference type="InterPro" id="IPR000718">
    <property type="entry name" value="Peptidase_M13"/>
</dbReference>
<dbReference type="GO" id="GO:0004222">
    <property type="term" value="F:metalloendopeptidase activity"/>
    <property type="evidence" value="ECO:0007669"/>
    <property type="project" value="InterPro"/>
</dbReference>
<keyword evidence="9" id="KW-1133">Transmembrane helix</keyword>
<evidence type="ECO:0000256" key="7">
    <source>
        <dbReference type="ARBA" id="ARBA00023049"/>
    </source>
</evidence>
<feature type="compositionally biased region" description="Basic and acidic residues" evidence="8">
    <location>
        <begin position="1"/>
        <end position="11"/>
    </location>
</feature>
<keyword evidence="3 12" id="KW-0645">Protease</keyword>
<feature type="domain" description="Peptidase M13 N-terminal" evidence="11">
    <location>
        <begin position="165"/>
        <end position="608"/>
    </location>
</feature>
<dbReference type="PRINTS" id="PR00786">
    <property type="entry name" value="NEPRILYSIN"/>
</dbReference>
<evidence type="ECO:0000259" key="10">
    <source>
        <dbReference type="Pfam" id="PF01431"/>
    </source>
</evidence>
<evidence type="ECO:0000256" key="9">
    <source>
        <dbReference type="SAM" id="Phobius"/>
    </source>
</evidence>
<dbReference type="Proteomes" id="UP000076738">
    <property type="component" value="Unassembled WGS sequence"/>
</dbReference>
<dbReference type="Pfam" id="PF05649">
    <property type="entry name" value="Peptidase_M13_N"/>
    <property type="match status" value="1"/>
</dbReference>
<name>A0A167L5D6_CALVF</name>
<evidence type="ECO:0000256" key="5">
    <source>
        <dbReference type="ARBA" id="ARBA00022801"/>
    </source>
</evidence>
<dbReference type="SUPFAM" id="SSF55486">
    <property type="entry name" value="Metalloproteases ('zincins'), catalytic domain"/>
    <property type="match status" value="1"/>
</dbReference>
<dbReference type="InterPro" id="IPR042089">
    <property type="entry name" value="Peptidase_M13_dom_2"/>
</dbReference>
<evidence type="ECO:0000256" key="6">
    <source>
        <dbReference type="ARBA" id="ARBA00022833"/>
    </source>
</evidence>
<dbReference type="STRING" id="1330018.A0A167L5D6"/>
<dbReference type="InterPro" id="IPR008753">
    <property type="entry name" value="Peptidase_M13_N"/>
</dbReference>
<accession>A0A167L5D6</accession>
<evidence type="ECO:0000256" key="8">
    <source>
        <dbReference type="SAM" id="MobiDB-lite"/>
    </source>
</evidence>
<dbReference type="GO" id="GO:0005886">
    <property type="term" value="C:plasma membrane"/>
    <property type="evidence" value="ECO:0007669"/>
    <property type="project" value="TreeGrafter"/>
</dbReference>
<evidence type="ECO:0000256" key="3">
    <source>
        <dbReference type="ARBA" id="ARBA00022670"/>
    </source>
</evidence>
<dbReference type="InterPro" id="IPR024079">
    <property type="entry name" value="MetalloPept_cat_dom_sf"/>
</dbReference>
<protein>
    <submittedName>
        <fullName evidence="12">Metalloprotease</fullName>
    </submittedName>
</protein>
<keyword evidence="7 12" id="KW-0482">Metalloprotease</keyword>